<organism evidence="2 3">
    <name type="scientific">Frigidibacter albus</name>
    <dbReference type="NCBI Taxonomy" id="1465486"/>
    <lineage>
        <taxon>Bacteria</taxon>
        <taxon>Pseudomonadati</taxon>
        <taxon>Pseudomonadota</taxon>
        <taxon>Alphaproteobacteria</taxon>
        <taxon>Rhodobacterales</taxon>
        <taxon>Paracoccaceae</taxon>
        <taxon>Frigidibacter</taxon>
    </lineage>
</organism>
<name>A0A6L8VFH7_9RHOB</name>
<dbReference type="GO" id="GO:0046503">
    <property type="term" value="P:glycerolipid catabolic process"/>
    <property type="evidence" value="ECO:0007669"/>
    <property type="project" value="TreeGrafter"/>
</dbReference>
<dbReference type="GO" id="GO:0004806">
    <property type="term" value="F:triacylglycerol lipase activity"/>
    <property type="evidence" value="ECO:0007669"/>
    <property type="project" value="TreeGrafter"/>
</dbReference>
<protein>
    <submittedName>
        <fullName evidence="2">Alpha/beta fold hydrolase</fullName>
    </submittedName>
</protein>
<feature type="domain" description="AB hydrolase-1" evidence="1">
    <location>
        <begin position="22"/>
        <end position="112"/>
    </location>
</feature>
<dbReference type="Gene3D" id="3.40.50.1820">
    <property type="entry name" value="alpha/beta hydrolase"/>
    <property type="match status" value="1"/>
</dbReference>
<evidence type="ECO:0000313" key="3">
    <source>
        <dbReference type="Proteomes" id="UP000477083"/>
    </source>
</evidence>
<dbReference type="EMBL" id="WWNR01000003">
    <property type="protein sequence ID" value="MZQ88461.1"/>
    <property type="molecule type" value="Genomic_DNA"/>
</dbReference>
<dbReference type="AlphaFoldDB" id="A0A6L8VFH7"/>
<keyword evidence="3" id="KW-1185">Reference proteome</keyword>
<proteinExistence type="predicted"/>
<dbReference type="InterPro" id="IPR050471">
    <property type="entry name" value="AB_hydrolase"/>
</dbReference>
<evidence type="ECO:0000259" key="1">
    <source>
        <dbReference type="Pfam" id="PF00561"/>
    </source>
</evidence>
<gene>
    <name evidence="2" type="ORF">GS660_05040</name>
</gene>
<keyword evidence="2" id="KW-0378">Hydrolase</keyword>
<dbReference type="InterPro" id="IPR029058">
    <property type="entry name" value="AB_hydrolase_fold"/>
</dbReference>
<dbReference type="PANTHER" id="PTHR43433:SF5">
    <property type="entry name" value="AB HYDROLASE-1 DOMAIN-CONTAINING PROTEIN"/>
    <property type="match status" value="1"/>
</dbReference>
<sequence>MERFEAEDGTRLAYRDEGAGLPLLALAGLTRDGRDFDYLARYLPDGIRLIRLDSRGRGRSDWAPPETYSVAQEAKDALALLDHLGIARAAVIGSSRGGLLGLVIAATARPRLLGLCMNDVGPVVERDGLVRIGSYIGVEPTVPTLEEVADRTQAAMPGFDRVPPLRWQEETVRHYVQLDGHVGLTYDPALRTSFEAAMAQPLPELWPLFDACAGLPLALIRGEASDVLARATAAEMRRRRPDMLFAEVPWRGHIPFLDEPAAISVIVQWLARVQDFDAAAAPAPLAVAPG</sequence>
<dbReference type="InterPro" id="IPR000073">
    <property type="entry name" value="AB_hydrolase_1"/>
</dbReference>
<evidence type="ECO:0000313" key="2">
    <source>
        <dbReference type="EMBL" id="MZQ88461.1"/>
    </source>
</evidence>
<dbReference type="RefSeq" id="WP_161344108.1">
    <property type="nucleotide sequence ID" value="NZ_BMGW01000003.1"/>
</dbReference>
<comment type="caution">
    <text evidence="2">The sequence shown here is derived from an EMBL/GenBank/DDBJ whole genome shotgun (WGS) entry which is preliminary data.</text>
</comment>
<dbReference type="SUPFAM" id="SSF53474">
    <property type="entry name" value="alpha/beta-Hydrolases"/>
    <property type="match status" value="1"/>
</dbReference>
<dbReference type="Proteomes" id="UP000477083">
    <property type="component" value="Unassembled WGS sequence"/>
</dbReference>
<reference evidence="2 3" key="1">
    <citation type="submission" date="2020-01" db="EMBL/GenBank/DDBJ databases">
        <title>Frigidibacter albus SP32T (=CGMCC 1.13995T).</title>
        <authorList>
            <person name="Liao X."/>
        </authorList>
    </citation>
    <scope>NUCLEOTIDE SEQUENCE [LARGE SCALE GENOMIC DNA]</scope>
    <source>
        <strain evidence="2 3">SP32</strain>
    </source>
</reference>
<dbReference type="Pfam" id="PF00561">
    <property type="entry name" value="Abhydrolase_1"/>
    <property type="match status" value="1"/>
</dbReference>
<dbReference type="PANTHER" id="PTHR43433">
    <property type="entry name" value="HYDROLASE, ALPHA/BETA FOLD FAMILY PROTEIN"/>
    <property type="match status" value="1"/>
</dbReference>
<accession>A0A6L8VFH7</accession>
<dbReference type="OrthoDB" id="9791366at2"/>